<keyword evidence="2" id="KW-1185">Reference proteome</keyword>
<dbReference type="InParanoid" id="E2C2F3"/>
<evidence type="ECO:0000313" key="2">
    <source>
        <dbReference type="Proteomes" id="UP000008237"/>
    </source>
</evidence>
<reference evidence="1 2" key="1">
    <citation type="journal article" date="2010" name="Science">
        <title>Genomic comparison of the ants Camponotus floridanus and Harpegnathos saltator.</title>
        <authorList>
            <person name="Bonasio R."/>
            <person name="Zhang G."/>
            <person name="Ye C."/>
            <person name="Mutti N.S."/>
            <person name="Fang X."/>
            <person name="Qin N."/>
            <person name="Donahue G."/>
            <person name="Yang P."/>
            <person name="Li Q."/>
            <person name="Li C."/>
            <person name="Zhang P."/>
            <person name="Huang Z."/>
            <person name="Berger S.L."/>
            <person name="Reinberg D."/>
            <person name="Wang J."/>
            <person name="Liebig J."/>
        </authorList>
    </citation>
    <scope>NUCLEOTIDE SEQUENCE [LARGE SCALE GENOMIC DNA]</scope>
    <source>
        <strain evidence="1 2">R22 G/1</strain>
    </source>
</reference>
<dbReference type="PANTHER" id="PTHR38564:SF2">
    <property type="entry name" value="WU:FC46H12 PRECURSOR"/>
    <property type="match status" value="1"/>
</dbReference>
<sequence>MVARGDNATINPPYYFRHSSRKSAKSQIPEDIPEKNEENMIRATHVTLYPKAHEKIKIVFKEVNNTCLATADSVSNKWFLIFDYGVNYCNLRNLVVGTGLDRYGKFLELTSNAVCTQFNMAVCG</sequence>
<name>E2C2F3_HARSA</name>
<dbReference type="PANTHER" id="PTHR38564">
    <property type="entry name" value="SI:CH73-250A16.5-RELATED"/>
    <property type="match status" value="1"/>
</dbReference>
<dbReference type="Proteomes" id="UP000008237">
    <property type="component" value="Unassembled WGS sequence"/>
</dbReference>
<organism evidence="2">
    <name type="scientific">Harpegnathos saltator</name>
    <name type="common">Jerdon's jumping ant</name>
    <dbReference type="NCBI Taxonomy" id="610380"/>
    <lineage>
        <taxon>Eukaryota</taxon>
        <taxon>Metazoa</taxon>
        <taxon>Ecdysozoa</taxon>
        <taxon>Arthropoda</taxon>
        <taxon>Hexapoda</taxon>
        <taxon>Insecta</taxon>
        <taxon>Pterygota</taxon>
        <taxon>Neoptera</taxon>
        <taxon>Endopterygota</taxon>
        <taxon>Hymenoptera</taxon>
        <taxon>Apocrita</taxon>
        <taxon>Aculeata</taxon>
        <taxon>Formicoidea</taxon>
        <taxon>Formicidae</taxon>
        <taxon>Ponerinae</taxon>
        <taxon>Ponerini</taxon>
        <taxon>Harpegnathos</taxon>
    </lineage>
</organism>
<dbReference type="OMA" id="AVCTQFN"/>
<accession>E2C2F3</accession>
<dbReference type="EMBL" id="GL452124">
    <property type="protein sequence ID" value="EFN77903.1"/>
    <property type="molecule type" value="Genomic_DNA"/>
</dbReference>
<dbReference type="AlphaFoldDB" id="E2C2F3"/>
<protein>
    <submittedName>
        <fullName evidence="1">Uncharacterized protein</fullName>
    </submittedName>
</protein>
<proteinExistence type="predicted"/>
<evidence type="ECO:0000313" key="1">
    <source>
        <dbReference type="EMBL" id="EFN77903.1"/>
    </source>
</evidence>
<gene>
    <name evidence="1" type="ORF">EAI_00586</name>
</gene>